<keyword evidence="2" id="KW-0238">DNA-binding</keyword>
<evidence type="ECO:0000313" key="6">
    <source>
        <dbReference type="Proteomes" id="UP000886723"/>
    </source>
</evidence>
<dbReference type="InterPro" id="IPR014710">
    <property type="entry name" value="RmlC-like_jellyroll"/>
</dbReference>
<dbReference type="Gene3D" id="2.60.120.10">
    <property type="entry name" value="Jelly Rolls"/>
    <property type="match status" value="1"/>
</dbReference>
<keyword evidence="1" id="KW-0805">Transcription regulation</keyword>
<reference evidence="5" key="2">
    <citation type="journal article" date="2021" name="PeerJ">
        <title>Extensive microbial diversity within the chicken gut microbiome revealed by metagenomics and culture.</title>
        <authorList>
            <person name="Gilroy R."/>
            <person name="Ravi A."/>
            <person name="Getino M."/>
            <person name="Pursley I."/>
            <person name="Horton D.L."/>
            <person name="Alikhan N.F."/>
            <person name="Baker D."/>
            <person name="Gharbi K."/>
            <person name="Hall N."/>
            <person name="Watson M."/>
            <person name="Adriaenssens E.M."/>
            <person name="Foster-Nyarko E."/>
            <person name="Jarju S."/>
            <person name="Secka A."/>
            <person name="Antonio M."/>
            <person name="Oren A."/>
            <person name="Chaudhuri R.R."/>
            <person name="La Ragione R."/>
            <person name="Hildebrand F."/>
            <person name="Pallen M.J."/>
        </authorList>
    </citation>
    <scope>NUCLEOTIDE SEQUENCE</scope>
    <source>
        <strain evidence="5">ChiBcec2-4451</strain>
    </source>
</reference>
<name>A0A9D1T6Y9_9FIRM</name>
<accession>A0A9D1T6Y9</accession>
<gene>
    <name evidence="5" type="ORF">IAA63_09610</name>
</gene>
<evidence type="ECO:0000256" key="3">
    <source>
        <dbReference type="ARBA" id="ARBA00023163"/>
    </source>
</evidence>
<evidence type="ECO:0000259" key="4">
    <source>
        <dbReference type="PROSITE" id="PS01124"/>
    </source>
</evidence>
<dbReference type="EMBL" id="DVON01000200">
    <property type="protein sequence ID" value="HIV13379.1"/>
    <property type="molecule type" value="Genomic_DNA"/>
</dbReference>
<dbReference type="InterPro" id="IPR003313">
    <property type="entry name" value="AraC-bd"/>
</dbReference>
<dbReference type="Pfam" id="PF02311">
    <property type="entry name" value="AraC_binding"/>
    <property type="match status" value="1"/>
</dbReference>
<sequence length="297" mass="33767">MTDLQHEKVITPDSLPARFFFYNSSSQFVPSHWHNSVELLYMKSGLMDVGINSRTYSLKKGDLIIINSGDIHSTRCLNSSFVLALQIPYPLLKTHISEYHCVRFQMDDGSPILNQTSCYSGVRDILDELYVLTCSMPSGYTLRFSALIYDLVYRLSQSCITRVSSSARKKSDKNLDRLEQVTAYVKGHYTQPISLEDGASVLSLNPEYFCRYFKKHMGVTFLEYVNSIRLSHIHQDLLETDEAISVLLERHGFLNYRLFVRMFRNAYGCSPSALRREASLAAADVPAQALRANSGLE</sequence>
<dbReference type="PANTHER" id="PTHR43280">
    <property type="entry name" value="ARAC-FAMILY TRANSCRIPTIONAL REGULATOR"/>
    <property type="match status" value="1"/>
</dbReference>
<evidence type="ECO:0000313" key="5">
    <source>
        <dbReference type="EMBL" id="HIV13379.1"/>
    </source>
</evidence>
<feature type="domain" description="HTH araC/xylS-type" evidence="4">
    <location>
        <begin position="179"/>
        <end position="277"/>
    </location>
</feature>
<dbReference type="Gene3D" id="1.10.10.60">
    <property type="entry name" value="Homeodomain-like"/>
    <property type="match status" value="2"/>
</dbReference>
<comment type="caution">
    <text evidence="5">The sequence shown here is derived from an EMBL/GenBank/DDBJ whole genome shotgun (WGS) entry which is preliminary data.</text>
</comment>
<dbReference type="InterPro" id="IPR018060">
    <property type="entry name" value="HTH_AraC"/>
</dbReference>
<dbReference type="InterPro" id="IPR009057">
    <property type="entry name" value="Homeodomain-like_sf"/>
</dbReference>
<evidence type="ECO:0000256" key="2">
    <source>
        <dbReference type="ARBA" id="ARBA00023125"/>
    </source>
</evidence>
<keyword evidence="3" id="KW-0804">Transcription</keyword>
<dbReference type="AlphaFoldDB" id="A0A9D1T6Y9"/>
<dbReference type="SMART" id="SM00342">
    <property type="entry name" value="HTH_ARAC"/>
    <property type="match status" value="1"/>
</dbReference>
<dbReference type="GO" id="GO:0003700">
    <property type="term" value="F:DNA-binding transcription factor activity"/>
    <property type="evidence" value="ECO:0007669"/>
    <property type="project" value="InterPro"/>
</dbReference>
<proteinExistence type="predicted"/>
<evidence type="ECO:0000256" key="1">
    <source>
        <dbReference type="ARBA" id="ARBA00023015"/>
    </source>
</evidence>
<dbReference type="SUPFAM" id="SSF51182">
    <property type="entry name" value="RmlC-like cupins"/>
    <property type="match status" value="1"/>
</dbReference>
<dbReference type="PANTHER" id="PTHR43280:SF2">
    <property type="entry name" value="HTH-TYPE TRANSCRIPTIONAL REGULATOR EXSA"/>
    <property type="match status" value="1"/>
</dbReference>
<dbReference type="InterPro" id="IPR018062">
    <property type="entry name" value="HTH_AraC-typ_CS"/>
</dbReference>
<dbReference type="PROSITE" id="PS00041">
    <property type="entry name" value="HTH_ARAC_FAMILY_1"/>
    <property type="match status" value="1"/>
</dbReference>
<dbReference type="PROSITE" id="PS01124">
    <property type="entry name" value="HTH_ARAC_FAMILY_2"/>
    <property type="match status" value="1"/>
</dbReference>
<dbReference type="Proteomes" id="UP000886723">
    <property type="component" value="Unassembled WGS sequence"/>
</dbReference>
<dbReference type="SUPFAM" id="SSF46689">
    <property type="entry name" value="Homeodomain-like"/>
    <property type="match status" value="1"/>
</dbReference>
<dbReference type="InterPro" id="IPR011051">
    <property type="entry name" value="RmlC_Cupin_sf"/>
</dbReference>
<dbReference type="Pfam" id="PF12833">
    <property type="entry name" value="HTH_18"/>
    <property type="match status" value="1"/>
</dbReference>
<reference evidence="5" key="1">
    <citation type="submission" date="2020-10" db="EMBL/GenBank/DDBJ databases">
        <authorList>
            <person name="Gilroy R."/>
        </authorList>
    </citation>
    <scope>NUCLEOTIDE SEQUENCE</scope>
    <source>
        <strain evidence="5">ChiBcec2-4451</strain>
    </source>
</reference>
<organism evidence="5 6">
    <name type="scientific">Candidatus Pullilachnospira stercoravium</name>
    <dbReference type="NCBI Taxonomy" id="2840913"/>
    <lineage>
        <taxon>Bacteria</taxon>
        <taxon>Bacillati</taxon>
        <taxon>Bacillota</taxon>
        <taxon>Clostridia</taxon>
        <taxon>Lachnospirales</taxon>
        <taxon>Lachnospiraceae</taxon>
        <taxon>Lachnospiraceae incertae sedis</taxon>
        <taxon>Candidatus Pullilachnospira</taxon>
    </lineage>
</organism>
<dbReference type="GO" id="GO:0043565">
    <property type="term" value="F:sequence-specific DNA binding"/>
    <property type="evidence" value="ECO:0007669"/>
    <property type="project" value="InterPro"/>
</dbReference>
<protein>
    <submittedName>
        <fullName evidence="5">Helix-turn-helix domain-containing protein</fullName>
    </submittedName>
</protein>